<keyword evidence="2" id="KW-1185">Reference proteome</keyword>
<dbReference type="EMBL" id="CP113520">
    <property type="protein sequence ID" value="WAJ31099.1"/>
    <property type="molecule type" value="Genomic_DNA"/>
</dbReference>
<organism evidence="1 2">
    <name type="scientific">Antarcticirhabdus aurantiaca</name>
    <dbReference type="NCBI Taxonomy" id="2606717"/>
    <lineage>
        <taxon>Bacteria</taxon>
        <taxon>Pseudomonadati</taxon>
        <taxon>Pseudomonadota</taxon>
        <taxon>Alphaproteobacteria</taxon>
        <taxon>Hyphomicrobiales</taxon>
        <taxon>Aurantimonadaceae</taxon>
        <taxon>Antarcticirhabdus</taxon>
    </lineage>
</organism>
<evidence type="ECO:0000313" key="2">
    <source>
        <dbReference type="Proteomes" id="UP001163223"/>
    </source>
</evidence>
<name>A0ACD4NX81_9HYPH</name>
<sequence length="1552" mass="164644">MTFSCVLIGDETLLVQCAEILRARGHEIAAIVTQSDAIRTFARESSLPTLGWTDDLPARLASTRFDWLFSAANLRIVPPDILALPRCGAVNFHDGPLPRYAGLNAPAWALMAGETRHGVAWHVMTAGIDEGGILTHQAFDVADDDTALMLNTRCLEAGIATFSELVERIETDRATPIPRAGGPRSYFGRTARPPLAGTLRFDRPAAELGRLVRGLDFGPGYRNPLVTPKVALPSGPVAVSALEILPGASLPFGAMPGMVIDVAGPVLTVAAADAAVRLTLAAAPETIPFPGAVLPDFDPAEADALDAAVARAARTEPSARRRLAAARDFDVLGVKPGRSGDAATVRTIDLDRPASLSTDAMVGAFAAFLLRKTRGESAALAWSNAASRALAARFPGYFTSTQPLIASAGETTPTRQFLAALAAERSALLRDGPALADLNAREPGLSMPQLTAAVVEDAPPDTGIPAGAAIALLLDSEDRARLAFDPARVSAADAEDMADRFVRFARALAENCPEQLADLPLMSAEERHRLLHEANATDRALAAEPCLHRLVEAQVDRTPDAVALADSARSLTYAELDAAANRVAHGLLGLGVGPGVSVGLHLTRSVSLVIGALAILKAGGAYVPLDPMFPADRVAMMVEDSGAPVVITERALAGAITAPAARFAAIEDLLDAPQPNARPDVAVSAGDLAYVIYTSGSTGRPKGVMIEHGNVANFVVGMDERVPAATADGTQPVWLAVTSLSFDISVLELFWTLARGFKVVIHSSEVREGAASRGAPAKNALDFGLFFWGDDDGIGPAKYRLLIEGAKFADANGFSAVWTPERHFHAFGGPYPNPAVTGAAVAAVTKNLAVRAGSCILPLHHPIRVAEEWAVLDNISNGRVGVAFASGWMPEDFVLRPENAPPRNKAALFEGVETVRRLWRGESIAFPFAEGRSASVVTQPRPVQKELPVWVTTAGNLETWVEAARLGANVLTHLLGQSMPEVGEKIALYRRTLAETGRNPDDFTVTLMLHTLIGDDRDAVRAEAREPMKAYLKSAAALIKQYAWAFPAFKKPAGLGSAAEIDLQSLDAEEMDAILEFAFLRYFEDSGLFGTVEDAKARARAAKAIGVDEIGCLIDFGVPTELALERLAPLAEVVVAFRGAAVNEVPVRRSLADDIRAHGVTHIQATPSMMRMFLMDEEDRRALGGLRHIFVGGEAFPAALLADLRAATGATIENMYGPTETTIWSATTRADVAEGVVPLGTPIANTQLYVLDDALRLLPLGTPGELCIGGLGVARGYHGRPELTAERFVANPFAPGRIYRTGDLVDRGLDGSLQFLGRTDHQVKLRGYRIELGEIEARIEALPGILQAVVVAREDQPGDVRLVAYVRSAAGAADETAVRSTLGKTLPYYMVPAHVVTLDAFPLTPNAKVDRKALPKPGARRPAPAEARVPAASPTAAEPVSGAPDAEMERAVAETFARVLGLDRVSPTDSFFALGGHSLLAVQAHRELKAGAAPDMAITDLFRHPTVRALAAHLSKRGRADDRLSRVADRATMRRAALGDRRAGLDRVRGTG</sequence>
<gene>
    <name evidence="1" type="ORF">OXU80_13230</name>
</gene>
<reference evidence="1" key="1">
    <citation type="submission" date="2022-11" db="EMBL/GenBank/DDBJ databases">
        <title>beta-Carotene-producing bacterium, Jeongeuplla avenae sp. nov., alleviates the salt stress of Arabidopsis seedlings.</title>
        <authorList>
            <person name="Jiang L."/>
            <person name="Lee J."/>
        </authorList>
    </citation>
    <scope>NUCLEOTIDE SEQUENCE</scope>
    <source>
        <strain evidence="1">DY_R2A_6</strain>
    </source>
</reference>
<evidence type="ECO:0000313" key="1">
    <source>
        <dbReference type="EMBL" id="WAJ31099.1"/>
    </source>
</evidence>
<proteinExistence type="predicted"/>
<protein>
    <submittedName>
        <fullName evidence="1">LLM class flavin-dependent oxidoreductase</fullName>
    </submittedName>
</protein>
<dbReference type="Proteomes" id="UP001163223">
    <property type="component" value="Chromosome"/>
</dbReference>
<accession>A0ACD4NX81</accession>